<keyword evidence="1" id="KW-0472">Membrane</keyword>
<feature type="transmembrane region" description="Helical" evidence="1">
    <location>
        <begin position="40"/>
        <end position="60"/>
    </location>
</feature>
<sequence length="271" mass="30391">MKEEMAWAFIALLKLGVIWVLIGVAAIVACFAVKRWSLRVGFVLAALASVPVYVVMQGLVARKQEADHWAARRAVAAKESEAWARICQLPPELKVHATVPSAEAVDVRIRQPNDMYNLDPHMPAGSKKSVCWLEPEATRCTKAHIANVQTEWVSTASWCQPDAAAYKRDDCHVMWNISMADQKRERIQKVTAAYILDVHRPERLSPLIERFRVTVLDEKTNTLLAEAVIHQKSWLGDIQRPPGTENEARHCPDRDEAIGKMLEGVFPGAAR</sequence>
<keyword evidence="3" id="KW-1185">Reference proteome</keyword>
<comment type="caution">
    <text evidence="2">The sequence shown here is derived from an EMBL/GenBank/DDBJ whole genome shotgun (WGS) entry which is preliminary data.</text>
</comment>
<dbReference type="Proteomes" id="UP000541185">
    <property type="component" value="Unassembled WGS sequence"/>
</dbReference>
<dbReference type="AlphaFoldDB" id="A0A848H403"/>
<keyword evidence="1" id="KW-0812">Transmembrane</keyword>
<proteinExistence type="predicted"/>
<protein>
    <submittedName>
        <fullName evidence="2">Uncharacterized protein</fullName>
    </submittedName>
</protein>
<reference evidence="2 3" key="1">
    <citation type="submission" date="2020-04" db="EMBL/GenBank/DDBJ databases">
        <title>Ramlibacter sp. G-1-2-2 isolated from soil.</title>
        <authorList>
            <person name="Dahal R.H."/>
        </authorList>
    </citation>
    <scope>NUCLEOTIDE SEQUENCE [LARGE SCALE GENOMIC DNA]</scope>
    <source>
        <strain evidence="2 3">G-1-2-2</strain>
    </source>
</reference>
<accession>A0A848H403</accession>
<dbReference type="EMBL" id="JABBFX010000001">
    <property type="protein sequence ID" value="NML45237.1"/>
    <property type="molecule type" value="Genomic_DNA"/>
</dbReference>
<organism evidence="2 3">
    <name type="scientific">Ramlibacter agri</name>
    <dbReference type="NCBI Taxonomy" id="2728837"/>
    <lineage>
        <taxon>Bacteria</taxon>
        <taxon>Pseudomonadati</taxon>
        <taxon>Pseudomonadota</taxon>
        <taxon>Betaproteobacteria</taxon>
        <taxon>Burkholderiales</taxon>
        <taxon>Comamonadaceae</taxon>
        <taxon>Ramlibacter</taxon>
    </lineage>
</organism>
<dbReference type="RefSeq" id="WP_169419322.1">
    <property type="nucleotide sequence ID" value="NZ_JABBFX010000001.1"/>
</dbReference>
<evidence type="ECO:0000313" key="2">
    <source>
        <dbReference type="EMBL" id="NML45237.1"/>
    </source>
</evidence>
<keyword evidence="1" id="KW-1133">Transmembrane helix</keyword>
<evidence type="ECO:0000313" key="3">
    <source>
        <dbReference type="Proteomes" id="UP000541185"/>
    </source>
</evidence>
<evidence type="ECO:0000256" key="1">
    <source>
        <dbReference type="SAM" id="Phobius"/>
    </source>
</evidence>
<dbReference type="PROSITE" id="PS51257">
    <property type="entry name" value="PROKAR_LIPOPROTEIN"/>
    <property type="match status" value="1"/>
</dbReference>
<feature type="transmembrane region" description="Helical" evidence="1">
    <location>
        <begin position="6"/>
        <end position="33"/>
    </location>
</feature>
<gene>
    <name evidence="2" type="ORF">HHL11_15895</name>
</gene>
<name>A0A848H403_9BURK</name>